<dbReference type="Proteomes" id="UP000190683">
    <property type="component" value="Unassembled WGS sequence"/>
</dbReference>
<feature type="signal peptide" evidence="5">
    <location>
        <begin position="1"/>
        <end position="22"/>
    </location>
</feature>
<evidence type="ECO:0000313" key="7">
    <source>
        <dbReference type="EMBL" id="OOS22967.1"/>
    </source>
</evidence>
<proteinExistence type="predicted"/>
<dbReference type="InterPro" id="IPR006665">
    <property type="entry name" value="OmpA-like"/>
</dbReference>
<evidence type="ECO:0000256" key="1">
    <source>
        <dbReference type="ARBA" id="ARBA00004442"/>
    </source>
</evidence>
<dbReference type="RefSeq" id="WP_078318618.1">
    <property type="nucleotide sequence ID" value="NZ_MUYV01000024.1"/>
</dbReference>
<evidence type="ECO:0000256" key="5">
    <source>
        <dbReference type="SAM" id="SignalP"/>
    </source>
</evidence>
<dbReference type="SUPFAM" id="SSF103088">
    <property type="entry name" value="OmpA-like"/>
    <property type="match status" value="1"/>
</dbReference>
<dbReference type="InterPro" id="IPR050330">
    <property type="entry name" value="Bact_OuterMem_StrucFunc"/>
</dbReference>
<dbReference type="AlphaFoldDB" id="A0A1T0CKV5"/>
<keyword evidence="3" id="KW-0998">Cell outer membrane</keyword>
<sequence>MLSLKQLSLATAIAATTFAASAAAATAPVNGVTWTKSAEGNLNNLQLTDRTAAVVFIRPTANNVAVADSSTNIGLDGRFLTSLQDGHYSASIVCAGDVKLSAVPTAAKINDLQAGAATINLKAGETQYFLVGTEQDYTPVLRQVTAEEAAQALQAAPTFKQNHQISRVQAANCPAPVAPAPAPVVTAPATEYYVETRPNVRLNILFDFDKSNIKSQYRGEVTKAADFLKQYPDANAVVEGHTDSKGTDAYNQALSERRAAAVRDALIRDHGINPSRISAQGFGESRPVATNDTAEGRAQNRRVMVVIPSEAQ</sequence>
<keyword evidence="2 4" id="KW-0472">Membrane</keyword>
<evidence type="ECO:0000256" key="3">
    <source>
        <dbReference type="ARBA" id="ARBA00023237"/>
    </source>
</evidence>
<dbReference type="PROSITE" id="PS01068">
    <property type="entry name" value="OMPA_1"/>
    <property type="match status" value="1"/>
</dbReference>
<dbReference type="PANTHER" id="PTHR30329:SF21">
    <property type="entry name" value="LIPOPROTEIN YIAD-RELATED"/>
    <property type="match status" value="1"/>
</dbReference>
<dbReference type="Pfam" id="PF00691">
    <property type="entry name" value="OmpA"/>
    <property type="match status" value="1"/>
</dbReference>
<reference evidence="7 8" key="1">
    <citation type="submission" date="2017-02" db="EMBL/GenBank/DDBJ databases">
        <title>Draft genome sequence of Moraxella porci CCUG 54912T type strain.</title>
        <authorList>
            <person name="Salva-Serra F."/>
            <person name="Engstrom-Jakobsson H."/>
            <person name="Thorell K."/>
            <person name="Jaen-Luchoro D."/>
            <person name="Gonzales-Siles L."/>
            <person name="Karlsson R."/>
            <person name="Yazdan S."/>
            <person name="Boulund F."/>
            <person name="Johnning A."/>
            <person name="Engstrand L."/>
            <person name="Kristiansson E."/>
            <person name="Moore E."/>
        </authorList>
    </citation>
    <scope>NUCLEOTIDE SEQUENCE [LARGE SCALE GENOMIC DNA]</scope>
    <source>
        <strain evidence="7 8">CCUG 54912</strain>
    </source>
</reference>
<evidence type="ECO:0000256" key="4">
    <source>
        <dbReference type="PROSITE-ProRule" id="PRU00473"/>
    </source>
</evidence>
<name>A0A1T0CKV5_9GAMM</name>
<accession>A0A1T0CKV5</accession>
<gene>
    <name evidence="7" type="ORF">B0681_10260</name>
</gene>
<evidence type="ECO:0000256" key="2">
    <source>
        <dbReference type="ARBA" id="ARBA00023136"/>
    </source>
</evidence>
<dbReference type="EMBL" id="MUYV01000024">
    <property type="protein sequence ID" value="OOS22967.1"/>
    <property type="molecule type" value="Genomic_DNA"/>
</dbReference>
<dbReference type="Gene3D" id="3.30.1330.60">
    <property type="entry name" value="OmpA-like domain"/>
    <property type="match status" value="1"/>
</dbReference>
<dbReference type="GO" id="GO:0009279">
    <property type="term" value="C:cell outer membrane"/>
    <property type="evidence" value="ECO:0007669"/>
    <property type="project" value="UniProtKB-SubCell"/>
</dbReference>
<dbReference type="InterPro" id="IPR006690">
    <property type="entry name" value="OMPA-like_CS"/>
</dbReference>
<keyword evidence="5" id="KW-0732">Signal</keyword>
<dbReference type="PRINTS" id="PR01021">
    <property type="entry name" value="OMPADOMAIN"/>
</dbReference>
<comment type="caution">
    <text evidence="7">The sequence shown here is derived from an EMBL/GenBank/DDBJ whole genome shotgun (WGS) entry which is preliminary data.</text>
</comment>
<dbReference type="InterPro" id="IPR036737">
    <property type="entry name" value="OmpA-like_sf"/>
</dbReference>
<evidence type="ECO:0000313" key="8">
    <source>
        <dbReference type="Proteomes" id="UP000190683"/>
    </source>
</evidence>
<feature type="domain" description="OmpA-like" evidence="6">
    <location>
        <begin position="193"/>
        <end position="311"/>
    </location>
</feature>
<feature type="chain" id="PRO_5012729918" description="OmpA-like domain-containing protein" evidence="5">
    <location>
        <begin position="23"/>
        <end position="312"/>
    </location>
</feature>
<keyword evidence="8" id="KW-1185">Reference proteome</keyword>
<dbReference type="PROSITE" id="PS51123">
    <property type="entry name" value="OMPA_2"/>
    <property type="match status" value="1"/>
</dbReference>
<dbReference type="STRING" id="573983.B0681_10260"/>
<dbReference type="InterPro" id="IPR006664">
    <property type="entry name" value="OMP_bac"/>
</dbReference>
<evidence type="ECO:0000259" key="6">
    <source>
        <dbReference type="PROSITE" id="PS51123"/>
    </source>
</evidence>
<dbReference type="PANTHER" id="PTHR30329">
    <property type="entry name" value="STATOR ELEMENT OF FLAGELLAR MOTOR COMPLEX"/>
    <property type="match status" value="1"/>
</dbReference>
<protein>
    <recommendedName>
        <fullName evidence="6">OmpA-like domain-containing protein</fullName>
    </recommendedName>
</protein>
<comment type="subcellular location">
    <subcellularLocation>
        <location evidence="1">Cell outer membrane</location>
    </subcellularLocation>
</comment>
<organism evidence="7 8">
    <name type="scientific">Moraxella porci DSM 25326</name>
    <dbReference type="NCBI Taxonomy" id="573983"/>
    <lineage>
        <taxon>Bacteria</taxon>
        <taxon>Pseudomonadati</taxon>
        <taxon>Pseudomonadota</taxon>
        <taxon>Gammaproteobacteria</taxon>
        <taxon>Moraxellales</taxon>
        <taxon>Moraxellaceae</taxon>
        <taxon>Moraxella</taxon>
    </lineage>
</organism>
<dbReference type="CDD" id="cd07185">
    <property type="entry name" value="OmpA_C-like"/>
    <property type="match status" value="1"/>
</dbReference>